<evidence type="ECO:0000313" key="1">
    <source>
        <dbReference type="EMBL" id="VEL15296.1"/>
    </source>
</evidence>
<accession>A0A3S5BRS6</accession>
<gene>
    <name evidence="1" type="ORF">PXEA_LOCUS8736</name>
</gene>
<organism evidence="1 2">
    <name type="scientific">Protopolystoma xenopodis</name>
    <dbReference type="NCBI Taxonomy" id="117903"/>
    <lineage>
        <taxon>Eukaryota</taxon>
        <taxon>Metazoa</taxon>
        <taxon>Spiralia</taxon>
        <taxon>Lophotrochozoa</taxon>
        <taxon>Platyhelminthes</taxon>
        <taxon>Monogenea</taxon>
        <taxon>Polyopisthocotylea</taxon>
        <taxon>Polystomatidea</taxon>
        <taxon>Polystomatidae</taxon>
        <taxon>Protopolystoma</taxon>
    </lineage>
</organism>
<protein>
    <submittedName>
        <fullName evidence="1">Uncharacterized protein</fullName>
    </submittedName>
</protein>
<name>A0A3S5BRS6_9PLAT</name>
<dbReference type="EMBL" id="CAAALY010024106">
    <property type="protein sequence ID" value="VEL15296.1"/>
    <property type="molecule type" value="Genomic_DNA"/>
</dbReference>
<evidence type="ECO:0000313" key="2">
    <source>
        <dbReference type="Proteomes" id="UP000784294"/>
    </source>
</evidence>
<reference evidence="1" key="1">
    <citation type="submission" date="2018-11" db="EMBL/GenBank/DDBJ databases">
        <authorList>
            <consortium name="Pathogen Informatics"/>
        </authorList>
    </citation>
    <scope>NUCLEOTIDE SEQUENCE</scope>
</reference>
<sequence length="164" mass="18425">MNPILAACIHTHTRSYLHLDTPFHSFAYTHPVLPSITHTNTHRHTHYPPQSHIQALEPEELAASSGFRVHAQLGRSVRDKGTDETECRLTPDLGSWALGARQWKLGVAGIDWPIDNLAQTPFPIGLSYSIMFPCMLSYFISSPRHVSLKKSTFWLCFCASTLIT</sequence>
<dbReference type="Proteomes" id="UP000784294">
    <property type="component" value="Unassembled WGS sequence"/>
</dbReference>
<proteinExistence type="predicted"/>
<comment type="caution">
    <text evidence="1">The sequence shown here is derived from an EMBL/GenBank/DDBJ whole genome shotgun (WGS) entry which is preliminary data.</text>
</comment>
<dbReference type="AlphaFoldDB" id="A0A3S5BRS6"/>
<keyword evidence="2" id="KW-1185">Reference proteome</keyword>